<feature type="region of interest" description="Disordered" evidence="1">
    <location>
        <begin position="108"/>
        <end position="154"/>
    </location>
</feature>
<feature type="compositionally biased region" description="Basic residues" evidence="1">
    <location>
        <begin position="108"/>
        <end position="122"/>
    </location>
</feature>
<evidence type="ECO:0000256" key="1">
    <source>
        <dbReference type="SAM" id="MobiDB-lite"/>
    </source>
</evidence>
<accession>R7Q7X0</accession>
<dbReference type="Proteomes" id="UP000012073">
    <property type="component" value="Unassembled WGS sequence"/>
</dbReference>
<organism evidence="3 4">
    <name type="scientific">Chondrus crispus</name>
    <name type="common">Carrageen Irish moss</name>
    <name type="synonym">Polymorpha crispa</name>
    <dbReference type="NCBI Taxonomy" id="2769"/>
    <lineage>
        <taxon>Eukaryota</taxon>
        <taxon>Rhodophyta</taxon>
        <taxon>Florideophyceae</taxon>
        <taxon>Rhodymeniophycidae</taxon>
        <taxon>Gigartinales</taxon>
        <taxon>Gigartinaceae</taxon>
        <taxon>Chondrus</taxon>
    </lineage>
</organism>
<keyword evidence="2" id="KW-0812">Transmembrane</keyword>
<sequence>MDSRAVHMYLETVITMHRPQHSFSASSTSSTLLLIIPRLSSPRNYSTLTQRHALPHLFTTRFLHNDQPVSLLCTLPGHSSPSTPQATINANAIITTFLSFELPSIRLSRKRKKRPSSPRRRVASTPPPRVKPPPPIFNPGHTFPFSRAQSTPRRSYRSVQELFEEIDCADPSQSTTSRFAKSQAVTPPAKKPDPTKCNPRDRAVVRKLFQELQDFPNRSHTTRRPVSTHPASFVPDKSRRSTWTGNKGDNMPKGNDFHHPVSNSSETELASEVVTEIDQPSEVEPYEEVYRYEPGSASGPTEAHIYKVEDDGDDRTTTHHLCDHGDESEQQTEFQTVDDGHYEAARIIIKEHCHQEEQTDVQGTYREYQEQVYDGHQEQVYEEHTETNRNSANTANSFDEVAKEMAQDLQVLDRADDSDLRNLAELIPERNQDRIFSEDEPSRVDDDGHERVHEVGRTSQGQPVIEGTDFITQVGDEDDDNDGAESEDSELLPELPKAPPSFVFRTERLSKNVADAMANVWDRFWSEDVKQISGIIKNRFSQLLPYMKRFVAHLVAFWGGITYLRRALTAFVRILNRDERIRELLERVGWASATTVKVFLSICGMVMQATLQMYYLMRNKIIPDTRRVIPIVYYKAVVKLLKLAEHSPWALVLGPFSLTFAIDSSKIPDRYFLHNKLSVPEEDVTFASADGVQTLVQSVRESIHRTRYGYGSQQSTPVHTQTTDEMPYPPPSEYTVSQFPEENNIEIEQHHHHHHASKHVKETVSRYAPLTERTNHDAHNHVKQYLHEALSLC</sequence>
<feature type="compositionally biased region" description="Polar residues" evidence="1">
    <location>
        <begin position="711"/>
        <end position="724"/>
    </location>
</feature>
<name>R7Q7X0_CHOCR</name>
<feature type="transmembrane region" description="Helical" evidence="2">
    <location>
        <begin position="596"/>
        <end position="617"/>
    </location>
</feature>
<dbReference type="KEGG" id="ccp:CHC_T00002595001"/>
<dbReference type="GeneID" id="17321452"/>
<keyword evidence="2" id="KW-0472">Membrane</keyword>
<feature type="compositionally biased region" description="Pro residues" evidence="1">
    <location>
        <begin position="125"/>
        <end position="137"/>
    </location>
</feature>
<evidence type="ECO:0000313" key="3">
    <source>
        <dbReference type="EMBL" id="CDF33918.1"/>
    </source>
</evidence>
<reference evidence="4" key="1">
    <citation type="journal article" date="2013" name="Proc. Natl. Acad. Sci. U.S.A.">
        <title>Genome structure and metabolic features in the red seaweed Chondrus crispus shed light on evolution of the Archaeplastida.</title>
        <authorList>
            <person name="Collen J."/>
            <person name="Porcel B."/>
            <person name="Carre W."/>
            <person name="Ball S.G."/>
            <person name="Chaparro C."/>
            <person name="Tonon T."/>
            <person name="Barbeyron T."/>
            <person name="Michel G."/>
            <person name="Noel B."/>
            <person name="Valentin K."/>
            <person name="Elias M."/>
            <person name="Artiguenave F."/>
            <person name="Arun A."/>
            <person name="Aury J.M."/>
            <person name="Barbosa-Neto J.F."/>
            <person name="Bothwell J.H."/>
            <person name="Bouget F.Y."/>
            <person name="Brillet L."/>
            <person name="Cabello-Hurtado F."/>
            <person name="Capella-Gutierrez S."/>
            <person name="Charrier B."/>
            <person name="Cladiere L."/>
            <person name="Cock J.M."/>
            <person name="Coelho S.M."/>
            <person name="Colleoni C."/>
            <person name="Czjzek M."/>
            <person name="Da Silva C."/>
            <person name="Delage L."/>
            <person name="Denoeud F."/>
            <person name="Deschamps P."/>
            <person name="Dittami S.M."/>
            <person name="Gabaldon T."/>
            <person name="Gachon C.M."/>
            <person name="Groisillier A."/>
            <person name="Herve C."/>
            <person name="Jabbari K."/>
            <person name="Katinka M."/>
            <person name="Kloareg B."/>
            <person name="Kowalczyk N."/>
            <person name="Labadie K."/>
            <person name="Leblanc C."/>
            <person name="Lopez P.J."/>
            <person name="McLachlan D.H."/>
            <person name="Meslet-Cladiere L."/>
            <person name="Moustafa A."/>
            <person name="Nehr Z."/>
            <person name="Nyvall Collen P."/>
            <person name="Panaud O."/>
            <person name="Partensky F."/>
            <person name="Poulain J."/>
            <person name="Rensing S.A."/>
            <person name="Rousvoal S."/>
            <person name="Samson G."/>
            <person name="Symeonidi A."/>
            <person name="Weissenbach J."/>
            <person name="Zambounis A."/>
            <person name="Wincker P."/>
            <person name="Boyen C."/>
        </authorList>
    </citation>
    <scope>NUCLEOTIDE SEQUENCE [LARGE SCALE GENOMIC DNA]</scope>
    <source>
        <strain evidence="4">cv. Stackhouse</strain>
    </source>
</reference>
<keyword evidence="2" id="KW-1133">Transmembrane helix</keyword>
<dbReference type="AlphaFoldDB" id="R7Q7X0"/>
<evidence type="ECO:0000313" key="4">
    <source>
        <dbReference type="Proteomes" id="UP000012073"/>
    </source>
</evidence>
<proteinExistence type="predicted"/>
<evidence type="ECO:0000256" key="2">
    <source>
        <dbReference type="SAM" id="Phobius"/>
    </source>
</evidence>
<gene>
    <name evidence="3" type="ORF">CHC_T00002595001</name>
</gene>
<dbReference type="RefSeq" id="XP_005713737.1">
    <property type="nucleotide sequence ID" value="XM_005713680.1"/>
</dbReference>
<feature type="compositionally biased region" description="Basic and acidic residues" evidence="1">
    <location>
        <begin position="190"/>
        <end position="200"/>
    </location>
</feature>
<protein>
    <submittedName>
        <fullName evidence="3">Uncharacterized protein</fullName>
    </submittedName>
</protein>
<feature type="compositionally biased region" description="Acidic residues" evidence="1">
    <location>
        <begin position="475"/>
        <end position="491"/>
    </location>
</feature>
<feature type="compositionally biased region" description="Polar residues" evidence="1">
    <location>
        <begin position="171"/>
        <end position="185"/>
    </location>
</feature>
<feature type="transmembrane region" description="Helical" evidence="2">
    <location>
        <begin position="550"/>
        <end position="575"/>
    </location>
</feature>
<keyword evidence="4" id="KW-1185">Reference proteome</keyword>
<dbReference type="EMBL" id="HG001662">
    <property type="protein sequence ID" value="CDF33918.1"/>
    <property type="molecule type" value="Genomic_DNA"/>
</dbReference>
<dbReference type="Gramene" id="CDF33918">
    <property type="protein sequence ID" value="CDF33918"/>
    <property type="gene ID" value="CHC_T00002595001"/>
</dbReference>
<feature type="region of interest" description="Disordered" evidence="1">
    <location>
        <begin position="167"/>
        <end position="200"/>
    </location>
</feature>
<feature type="region of interest" description="Disordered" evidence="1">
    <location>
        <begin position="212"/>
        <end position="255"/>
    </location>
</feature>
<feature type="region of interest" description="Disordered" evidence="1">
    <location>
        <begin position="709"/>
        <end position="729"/>
    </location>
</feature>
<feature type="region of interest" description="Disordered" evidence="1">
    <location>
        <begin position="473"/>
        <end position="495"/>
    </location>
</feature>
<dbReference type="OrthoDB" id="10491479at2759"/>